<keyword evidence="3" id="KW-1185">Reference proteome</keyword>
<dbReference type="RefSeq" id="WP_092065311.1">
    <property type="nucleotide sequence ID" value="NZ_FNIN01000006.1"/>
</dbReference>
<evidence type="ECO:0000313" key="2">
    <source>
        <dbReference type="EMBL" id="SDN75041.1"/>
    </source>
</evidence>
<dbReference type="AlphaFoldDB" id="A0A1H0DYI4"/>
<gene>
    <name evidence="2" type="ORF">SAMN04488516_10651</name>
</gene>
<reference evidence="2 3" key="1">
    <citation type="submission" date="2016-10" db="EMBL/GenBank/DDBJ databases">
        <authorList>
            <person name="de Groot N.N."/>
        </authorList>
    </citation>
    <scope>NUCLEOTIDE SEQUENCE [LARGE SCALE GENOMIC DNA]</scope>
    <source>
        <strain evidence="2 3">DSM 15269</strain>
    </source>
</reference>
<feature type="domain" description="PilZ" evidence="1">
    <location>
        <begin position="79"/>
        <end position="162"/>
    </location>
</feature>
<name>A0A1H0DYI4_9BACT</name>
<evidence type="ECO:0000259" key="1">
    <source>
        <dbReference type="Pfam" id="PF07238"/>
    </source>
</evidence>
<proteinExistence type="predicted"/>
<dbReference type="GO" id="GO:0035438">
    <property type="term" value="F:cyclic-di-GMP binding"/>
    <property type="evidence" value="ECO:0007669"/>
    <property type="project" value="InterPro"/>
</dbReference>
<dbReference type="Proteomes" id="UP000199602">
    <property type="component" value="Unassembled WGS sequence"/>
</dbReference>
<accession>A0A1H0DYI4</accession>
<dbReference type="EMBL" id="FNIN01000006">
    <property type="protein sequence ID" value="SDN75041.1"/>
    <property type="molecule type" value="Genomic_DNA"/>
</dbReference>
<dbReference type="OrthoDB" id="5516626at2"/>
<dbReference type="Pfam" id="PF07238">
    <property type="entry name" value="PilZ"/>
    <property type="match status" value="1"/>
</dbReference>
<dbReference type="STRING" id="206665.SAMN04488516_10651"/>
<protein>
    <submittedName>
        <fullName evidence="2">PilZ domain-containing protein</fullName>
    </submittedName>
</protein>
<dbReference type="InterPro" id="IPR009875">
    <property type="entry name" value="PilZ_domain"/>
</dbReference>
<organism evidence="2 3">
    <name type="scientific">Desulfonauticus submarinus</name>
    <dbReference type="NCBI Taxonomy" id="206665"/>
    <lineage>
        <taxon>Bacteria</taxon>
        <taxon>Pseudomonadati</taxon>
        <taxon>Thermodesulfobacteriota</taxon>
        <taxon>Desulfovibrionia</taxon>
        <taxon>Desulfovibrionales</taxon>
        <taxon>Desulfonauticaceae</taxon>
        <taxon>Desulfonauticus</taxon>
    </lineage>
</organism>
<sequence length="174" mass="20140">MNQESRTFSRVKTRLKMYFRPTSKDARPLFLGCVGCESQSTGFEDFHSPHLPKEFFDFLLNLDNKLNMILNFLSQKTLSQEYPYQGEVIEISGAGFKFISSTPVKVGDFIEAAVALSSVPPVLIGVVGEVIREEIIHDQKIYAFKYVHIRESDREQIVQFVFKEQREILREQRL</sequence>
<evidence type="ECO:0000313" key="3">
    <source>
        <dbReference type="Proteomes" id="UP000199602"/>
    </source>
</evidence>